<dbReference type="CDD" id="cd07765">
    <property type="entry name" value="KRAB_A-box"/>
    <property type="match status" value="2"/>
</dbReference>
<dbReference type="GO" id="GO:0008270">
    <property type="term" value="F:zinc ion binding"/>
    <property type="evidence" value="ECO:0007669"/>
    <property type="project" value="UniProtKB-KW"/>
</dbReference>
<evidence type="ECO:0000256" key="8">
    <source>
        <dbReference type="ARBA" id="ARBA00023015"/>
    </source>
</evidence>
<feature type="domain" description="C2H2-type" evidence="14">
    <location>
        <begin position="578"/>
        <end position="605"/>
    </location>
</feature>
<dbReference type="GO" id="GO:0000978">
    <property type="term" value="F:RNA polymerase II cis-regulatory region sequence-specific DNA binding"/>
    <property type="evidence" value="ECO:0007669"/>
    <property type="project" value="TreeGrafter"/>
</dbReference>
<feature type="domain" description="C2H2-type" evidence="14">
    <location>
        <begin position="129"/>
        <end position="156"/>
    </location>
</feature>
<feature type="region of interest" description="Disordered" evidence="13">
    <location>
        <begin position="764"/>
        <end position="804"/>
    </location>
</feature>
<dbReference type="PANTHER" id="PTHR24384">
    <property type="entry name" value="FINGER PUTATIVE TRANSCRIPTION FACTOR FAMILY-RELATED"/>
    <property type="match status" value="1"/>
</dbReference>
<dbReference type="InterPro" id="IPR050752">
    <property type="entry name" value="C2H2-ZF_domain"/>
</dbReference>
<feature type="domain" description="C2H2-type" evidence="14">
    <location>
        <begin position="634"/>
        <end position="661"/>
    </location>
</feature>
<dbReference type="Pfam" id="PF00096">
    <property type="entry name" value="zf-C2H2"/>
    <property type="match status" value="17"/>
</dbReference>
<comment type="subcellular location">
    <subcellularLocation>
        <location evidence="2">Nucleus</location>
    </subcellularLocation>
</comment>
<dbReference type="InterPro" id="IPR013087">
    <property type="entry name" value="Znf_C2H2_type"/>
</dbReference>
<evidence type="ECO:0000313" key="17">
    <source>
        <dbReference type="RefSeq" id="XP_030055718.1"/>
    </source>
</evidence>
<organism evidence="16 17">
    <name type="scientific">Microcaecilia unicolor</name>
    <dbReference type="NCBI Taxonomy" id="1415580"/>
    <lineage>
        <taxon>Eukaryota</taxon>
        <taxon>Metazoa</taxon>
        <taxon>Chordata</taxon>
        <taxon>Craniata</taxon>
        <taxon>Vertebrata</taxon>
        <taxon>Euteleostomi</taxon>
        <taxon>Amphibia</taxon>
        <taxon>Gymnophiona</taxon>
        <taxon>Siphonopidae</taxon>
        <taxon>Microcaecilia</taxon>
    </lineage>
</organism>
<dbReference type="PROSITE" id="PS00028">
    <property type="entry name" value="ZINC_FINGER_C2H2_1"/>
    <property type="match status" value="20"/>
</dbReference>
<dbReference type="InterPro" id="IPR036051">
    <property type="entry name" value="KRAB_dom_sf"/>
</dbReference>
<gene>
    <name evidence="17" type="primary">LOC115468272</name>
</gene>
<proteinExistence type="inferred from homology"/>
<dbReference type="GO" id="GO:0005634">
    <property type="term" value="C:nucleus"/>
    <property type="evidence" value="ECO:0007669"/>
    <property type="project" value="UniProtKB-SubCell"/>
</dbReference>
<dbReference type="SUPFAM" id="SSF57667">
    <property type="entry name" value="beta-beta-alpha zinc fingers"/>
    <property type="match status" value="11"/>
</dbReference>
<keyword evidence="8" id="KW-0805">Transcription regulation</keyword>
<keyword evidence="11" id="KW-0539">Nucleus</keyword>
<dbReference type="FunFam" id="3.30.160.60:FF:000051">
    <property type="entry name" value="zinc finger protein 585A"/>
    <property type="match status" value="1"/>
</dbReference>
<dbReference type="FunFam" id="3.30.160.60:FF:000710">
    <property type="entry name" value="Zinc finger protein 768"/>
    <property type="match status" value="2"/>
</dbReference>
<keyword evidence="5" id="KW-0677">Repeat</keyword>
<feature type="domain" description="C2H2-type" evidence="14">
    <location>
        <begin position="606"/>
        <end position="633"/>
    </location>
</feature>
<feature type="domain" description="C2H2-type" evidence="14">
    <location>
        <begin position="892"/>
        <end position="919"/>
    </location>
</feature>
<dbReference type="SUPFAM" id="SSF109640">
    <property type="entry name" value="KRAB domain (Kruppel-associated box)"/>
    <property type="match status" value="2"/>
</dbReference>
<dbReference type="InterPro" id="IPR036236">
    <property type="entry name" value="Znf_C2H2_sf"/>
</dbReference>
<keyword evidence="9" id="KW-0238">DNA-binding</keyword>
<dbReference type="FunFam" id="3.30.160.60:FF:000624">
    <property type="entry name" value="zinc finger protein 697"/>
    <property type="match status" value="1"/>
</dbReference>
<comment type="similarity">
    <text evidence="3">Belongs to the krueppel C2H2-type zinc-finger protein family.</text>
</comment>
<evidence type="ECO:0000256" key="7">
    <source>
        <dbReference type="ARBA" id="ARBA00022833"/>
    </source>
</evidence>
<feature type="domain" description="C2H2-type" evidence="14">
    <location>
        <begin position="808"/>
        <end position="835"/>
    </location>
</feature>
<feature type="domain" description="KRAB" evidence="15">
    <location>
        <begin position="920"/>
        <end position="992"/>
    </location>
</feature>
<accession>A0A6P7XT90</accession>
<dbReference type="FunFam" id="3.30.160.60:FF:000638">
    <property type="entry name" value="Zinc finger protein 184"/>
    <property type="match status" value="3"/>
</dbReference>
<feature type="domain" description="C2H2-type" evidence="14">
    <location>
        <begin position="409"/>
        <end position="436"/>
    </location>
</feature>
<dbReference type="InterPro" id="IPR001909">
    <property type="entry name" value="KRAB"/>
</dbReference>
<feature type="compositionally biased region" description="Polar residues" evidence="13">
    <location>
        <begin position="516"/>
        <end position="530"/>
    </location>
</feature>
<feature type="compositionally biased region" description="Basic and acidic residues" evidence="13">
    <location>
        <begin position="308"/>
        <end position="318"/>
    </location>
</feature>
<dbReference type="GO" id="GO:0000981">
    <property type="term" value="F:DNA-binding transcription factor activity, RNA polymerase II-specific"/>
    <property type="evidence" value="ECO:0007669"/>
    <property type="project" value="TreeGrafter"/>
</dbReference>
<feature type="domain" description="C2H2-type" evidence="14">
    <location>
        <begin position="1089"/>
        <end position="1116"/>
    </location>
</feature>
<evidence type="ECO:0000256" key="13">
    <source>
        <dbReference type="SAM" id="MobiDB-lite"/>
    </source>
</evidence>
<dbReference type="FunFam" id="3.30.160.60:FF:000218">
    <property type="entry name" value="Zinc finger protein 10"/>
    <property type="match status" value="2"/>
</dbReference>
<dbReference type="PROSITE" id="PS50805">
    <property type="entry name" value="KRAB"/>
    <property type="match status" value="2"/>
</dbReference>
<feature type="region of interest" description="Disordered" evidence="13">
    <location>
        <begin position="457"/>
        <end position="571"/>
    </location>
</feature>
<name>A0A6P7XT90_9AMPH</name>
<sequence length="1173" mass="133428">MNRNMKDPGPCALTLDPQLVFPEDSKDIFPSTEQEQIWECKQQRHFAGQEQSTEVKRSVTNGTVFGTEQKGEGVAVYAACDGAYIATFSIPQVIQAKEETNTSAQPGKTFRNKKACNLQQRMCSGERAFPCSECGKSFLRGSDLMKHMSTHRGDRSNICRACGKGFRRHTSLIIHERIHTGERPYQCATCGKNFIQRQHLTTHVKTHTGERPFLCVECGKGFRWRSELIKHQRVHAEKAPVFDDVPIPFSEEEWKELEDWQREIYRNMMKDNSTVFTAPAGDGETDKCSNRNPSEKLKAQETLAGDYKNGDGQHRADPVGDEPGPSTETERGDDGKKAKAILNHKIHKGERPHDCAECGKCFSSKRTLKTHLRAHMGERSYICNNCGKSFRRHTSLIIHERIHTGERPYQCATCGKNFIQRQHLTTHVKTHTGERPFQCPDCGKGFRWRSELAKHQRIHAEKVSETANGFPKEEKVEPEEWQKELPKNGTEESSEDLKPPLMGEPSSDVTEKDPGQSASGVAKSQVNSPGDSKDMSSCAEGQRQGNRTGGAKTKPPGCGRGFGKRAKVPRAHRPERQFACAECGKCFNSKRTLKTHLRAHVGDRSYICNNCGKSFRRHTSLIIHERIHTGERPYQCTTCGKNFIQRQHLTTHVKTHTGERPFQCPDCGKGFRWRSELAKHQRIHAEKAPAPLLEREVTIPKEERMDLEEWRKELYNNIMKETSETLMLLANKGPDSQMLNTKPGDNYSAKLGTHGTALAGADISERPQQGNPELFGQGDNKDKTPQNGGSPQVPDEKKQQQLPQERLYPCTECEKTFWWNSDLVKHLRSHRGDRPYICKGCGKGFRRHTSLIIHERIHTGERPYQCATCGKKFIQRQHLTTHVKTHTGERPFPCNQCGKSFRWRSELAKHQRIHVGEAPVTFEDVAVYFSDEWKELEEWQKELYRNMMKENSETSVSLGDDTWMNKNGKENHMKSPEEPEPLPAFPGESKDDAVPCTGQQLENPGIDEREQTMARDTVVGSTTDCTVPVKGPQASIECVPPSAERSVLAEPLKGRAQERPFQCTQCEKSFIRNSDLVKHQRTHTGERFYICNECGKSFRRHTSLIIHERIHTGERPYKCTECGKNFIQRQHLTTHQKTHTGERPFPCTECGKGFRWRSELIKHQKVHTGYTRG</sequence>
<feature type="domain" description="KRAB" evidence="15">
    <location>
        <begin position="240"/>
        <end position="318"/>
    </location>
</feature>
<evidence type="ECO:0000256" key="5">
    <source>
        <dbReference type="ARBA" id="ARBA00022737"/>
    </source>
</evidence>
<evidence type="ECO:0000256" key="4">
    <source>
        <dbReference type="ARBA" id="ARBA00022723"/>
    </source>
</evidence>
<keyword evidence="6 12" id="KW-0863">Zinc-finger</keyword>
<keyword evidence="16" id="KW-1185">Reference proteome</keyword>
<dbReference type="PROSITE" id="PS50157">
    <property type="entry name" value="ZINC_FINGER_C2H2_2"/>
    <property type="match status" value="20"/>
</dbReference>
<feature type="domain" description="C2H2-type" evidence="14">
    <location>
        <begin position="157"/>
        <end position="184"/>
    </location>
</feature>
<feature type="domain" description="C2H2-type" evidence="14">
    <location>
        <begin position="836"/>
        <end position="863"/>
    </location>
</feature>
<feature type="domain" description="C2H2-type" evidence="14">
    <location>
        <begin position="213"/>
        <end position="240"/>
    </location>
</feature>
<evidence type="ECO:0000256" key="12">
    <source>
        <dbReference type="PROSITE-ProRule" id="PRU00042"/>
    </source>
</evidence>
<keyword evidence="4" id="KW-0479">Metal-binding</keyword>
<dbReference type="FunFam" id="3.30.160.60:FF:000060">
    <property type="entry name" value="zinc finger protein 436"/>
    <property type="match status" value="2"/>
</dbReference>
<feature type="compositionally biased region" description="Basic and acidic residues" evidence="13">
    <location>
        <begin position="328"/>
        <end position="337"/>
    </location>
</feature>
<dbReference type="FunFam" id="3.30.160.60:FF:002343">
    <property type="entry name" value="Zinc finger protein 33A"/>
    <property type="match status" value="6"/>
</dbReference>
<dbReference type="FunFam" id="3.30.160.60:FF:000506">
    <property type="entry name" value="Zinc finger protein 23"/>
    <property type="match status" value="1"/>
</dbReference>
<keyword evidence="10" id="KW-0804">Transcription</keyword>
<dbReference type="FunFam" id="3.30.160.60:FF:000646">
    <property type="entry name" value="Myeloid zinc finger 1"/>
    <property type="match status" value="1"/>
</dbReference>
<dbReference type="Proteomes" id="UP000515156">
    <property type="component" value="Chromosome 4"/>
</dbReference>
<dbReference type="SMART" id="SM00355">
    <property type="entry name" value="ZnF_C2H2"/>
    <property type="match status" value="20"/>
</dbReference>
<dbReference type="AlphaFoldDB" id="A0A6P7XT90"/>
<feature type="domain" description="C2H2-type" evidence="14">
    <location>
        <begin position="864"/>
        <end position="891"/>
    </location>
</feature>
<feature type="domain" description="C2H2-type" evidence="14">
    <location>
        <begin position="185"/>
        <end position="212"/>
    </location>
</feature>
<evidence type="ECO:0000256" key="2">
    <source>
        <dbReference type="ARBA" id="ARBA00004123"/>
    </source>
</evidence>
<feature type="domain" description="C2H2-type" evidence="14">
    <location>
        <begin position="1061"/>
        <end position="1088"/>
    </location>
</feature>
<feature type="domain" description="C2H2-type" evidence="14">
    <location>
        <begin position="437"/>
        <end position="464"/>
    </location>
</feature>
<feature type="compositionally biased region" description="Basic and acidic residues" evidence="13">
    <location>
        <begin position="471"/>
        <end position="498"/>
    </location>
</feature>
<comment type="function">
    <text evidence="1">May be involved in transcriptional regulation.</text>
</comment>
<dbReference type="GeneID" id="115468272"/>
<evidence type="ECO:0000256" key="10">
    <source>
        <dbReference type="ARBA" id="ARBA00023163"/>
    </source>
</evidence>
<dbReference type="Pfam" id="PF13912">
    <property type="entry name" value="zf-C2H2_6"/>
    <property type="match status" value="2"/>
</dbReference>
<evidence type="ECO:0000256" key="1">
    <source>
        <dbReference type="ARBA" id="ARBA00003767"/>
    </source>
</evidence>
<evidence type="ECO:0000259" key="15">
    <source>
        <dbReference type="PROSITE" id="PS50805"/>
    </source>
</evidence>
<dbReference type="Pfam" id="PF01352">
    <property type="entry name" value="KRAB"/>
    <property type="match status" value="2"/>
</dbReference>
<dbReference type="RefSeq" id="XP_030055718.1">
    <property type="nucleotide sequence ID" value="XM_030199858.1"/>
</dbReference>
<evidence type="ECO:0000313" key="16">
    <source>
        <dbReference type="Proteomes" id="UP000515156"/>
    </source>
</evidence>
<feature type="domain" description="C2H2-type" evidence="14">
    <location>
        <begin position="353"/>
        <end position="380"/>
    </location>
</feature>
<evidence type="ECO:0000256" key="3">
    <source>
        <dbReference type="ARBA" id="ARBA00006991"/>
    </source>
</evidence>
<feature type="domain" description="C2H2-type" evidence="14">
    <location>
        <begin position="1145"/>
        <end position="1172"/>
    </location>
</feature>
<keyword evidence="7" id="KW-0862">Zinc</keyword>
<dbReference type="PANTHER" id="PTHR24384:SF243">
    <property type="entry name" value="ZINC FINGER PROTEIN 777"/>
    <property type="match status" value="1"/>
</dbReference>
<feature type="domain" description="C2H2-type" evidence="14">
    <location>
        <begin position="1117"/>
        <end position="1144"/>
    </location>
</feature>
<feature type="compositionally biased region" description="Basic residues" evidence="13">
    <location>
        <begin position="562"/>
        <end position="571"/>
    </location>
</feature>
<feature type="region of interest" description="Disordered" evidence="13">
    <location>
        <begin position="952"/>
        <end position="992"/>
    </location>
</feature>
<feature type="region of interest" description="Disordered" evidence="13">
    <location>
        <begin position="305"/>
        <end position="337"/>
    </location>
</feature>
<evidence type="ECO:0000256" key="9">
    <source>
        <dbReference type="ARBA" id="ARBA00023125"/>
    </source>
</evidence>
<reference evidence="17" key="1">
    <citation type="submission" date="2025-08" db="UniProtKB">
        <authorList>
            <consortium name="RefSeq"/>
        </authorList>
    </citation>
    <scope>IDENTIFICATION</scope>
</reference>
<dbReference type="SMART" id="SM00349">
    <property type="entry name" value="KRAB"/>
    <property type="match status" value="2"/>
</dbReference>
<dbReference type="Gene3D" id="6.10.140.140">
    <property type="match status" value="2"/>
</dbReference>
<dbReference type="Gene3D" id="3.30.160.60">
    <property type="entry name" value="Classic Zinc Finger"/>
    <property type="match status" value="20"/>
</dbReference>
<evidence type="ECO:0000259" key="14">
    <source>
        <dbReference type="PROSITE" id="PS50157"/>
    </source>
</evidence>
<dbReference type="FunFam" id="3.30.160.60:FF:000339">
    <property type="entry name" value="zinc finger protein 300"/>
    <property type="match status" value="1"/>
</dbReference>
<feature type="compositionally biased region" description="Basic and acidic residues" evidence="13">
    <location>
        <begin position="967"/>
        <end position="977"/>
    </location>
</feature>
<feature type="domain" description="C2H2-type" evidence="14">
    <location>
        <begin position="662"/>
        <end position="689"/>
    </location>
</feature>
<feature type="domain" description="C2H2-type" evidence="14">
    <location>
        <begin position="381"/>
        <end position="408"/>
    </location>
</feature>
<evidence type="ECO:0000256" key="11">
    <source>
        <dbReference type="ARBA" id="ARBA00023242"/>
    </source>
</evidence>
<protein>
    <submittedName>
        <fullName evidence="17">Zinc finger protein 420-like isoform X2</fullName>
    </submittedName>
</protein>
<evidence type="ECO:0000256" key="6">
    <source>
        <dbReference type="ARBA" id="ARBA00022771"/>
    </source>
</evidence>